<reference evidence="2" key="1">
    <citation type="submission" date="2018-02" db="EMBL/GenBank/DDBJ databases">
        <title>Rhizophora mucronata_Transcriptome.</title>
        <authorList>
            <person name="Meera S.P."/>
            <person name="Sreeshan A."/>
            <person name="Augustine A."/>
        </authorList>
    </citation>
    <scope>NUCLEOTIDE SEQUENCE</scope>
    <source>
        <tissue evidence="2">Leaf</tissue>
    </source>
</reference>
<evidence type="ECO:0000256" key="1">
    <source>
        <dbReference type="SAM" id="MobiDB-lite"/>
    </source>
</evidence>
<dbReference type="AlphaFoldDB" id="A0A2P2N556"/>
<organism evidence="2">
    <name type="scientific">Rhizophora mucronata</name>
    <name type="common">Asiatic mangrove</name>
    <dbReference type="NCBI Taxonomy" id="61149"/>
    <lineage>
        <taxon>Eukaryota</taxon>
        <taxon>Viridiplantae</taxon>
        <taxon>Streptophyta</taxon>
        <taxon>Embryophyta</taxon>
        <taxon>Tracheophyta</taxon>
        <taxon>Spermatophyta</taxon>
        <taxon>Magnoliopsida</taxon>
        <taxon>eudicotyledons</taxon>
        <taxon>Gunneridae</taxon>
        <taxon>Pentapetalae</taxon>
        <taxon>rosids</taxon>
        <taxon>fabids</taxon>
        <taxon>Malpighiales</taxon>
        <taxon>Rhizophoraceae</taxon>
        <taxon>Rhizophora</taxon>
    </lineage>
</organism>
<accession>A0A2P2N556</accession>
<proteinExistence type="predicted"/>
<sequence length="118" mass="12767">MYHGKQRSSARLLDGVYGRAEGYARVSRDSRKSEARGGRCAGGGGGWRVSSSRVLRLCCRLRGDLLESRGVVRIQPKSYPPMFCRDLPGPGVLSNKMFVCGCSIIRLSGASSVDSGRL</sequence>
<protein>
    <submittedName>
        <fullName evidence="2">Nucleic acid binding protein</fullName>
    </submittedName>
</protein>
<dbReference type="EMBL" id="GGEC01057114">
    <property type="protein sequence ID" value="MBX37598.1"/>
    <property type="molecule type" value="Transcribed_RNA"/>
</dbReference>
<name>A0A2P2N556_RHIMU</name>
<evidence type="ECO:0000313" key="2">
    <source>
        <dbReference type="EMBL" id="MBX37598.1"/>
    </source>
</evidence>
<feature type="region of interest" description="Disordered" evidence="1">
    <location>
        <begin position="25"/>
        <end position="47"/>
    </location>
</feature>
<feature type="compositionally biased region" description="Basic and acidic residues" evidence="1">
    <location>
        <begin position="26"/>
        <end position="37"/>
    </location>
</feature>